<protein>
    <submittedName>
        <fullName evidence="1">Uncharacterized protein</fullName>
    </submittedName>
</protein>
<keyword evidence="2" id="KW-1185">Reference proteome</keyword>
<dbReference type="AlphaFoldDB" id="A0A6A7BYQ0"/>
<proteinExistence type="predicted"/>
<accession>A0A6A7BYQ0</accession>
<reference evidence="1" key="1">
    <citation type="journal article" date="2020" name="Stud. Mycol.">
        <title>101 Dothideomycetes genomes: a test case for predicting lifestyles and emergence of pathogens.</title>
        <authorList>
            <person name="Haridas S."/>
            <person name="Albert R."/>
            <person name="Binder M."/>
            <person name="Bloem J."/>
            <person name="Labutti K."/>
            <person name="Salamov A."/>
            <person name="Andreopoulos B."/>
            <person name="Baker S."/>
            <person name="Barry K."/>
            <person name="Bills G."/>
            <person name="Bluhm B."/>
            <person name="Cannon C."/>
            <person name="Castanera R."/>
            <person name="Culley D."/>
            <person name="Daum C."/>
            <person name="Ezra D."/>
            <person name="Gonzalez J."/>
            <person name="Henrissat B."/>
            <person name="Kuo A."/>
            <person name="Liang C."/>
            <person name="Lipzen A."/>
            <person name="Lutzoni F."/>
            <person name="Magnuson J."/>
            <person name="Mondo S."/>
            <person name="Nolan M."/>
            <person name="Ohm R."/>
            <person name="Pangilinan J."/>
            <person name="Park H.-J."/>
            <person name="Ramirez L."/>
            <person name="Alfaro M."/>
            <person name="Sun H."/>
            <person name="Tritt A."/>
            <person name="Yoshinaga Y."/>
            <person name="Zwiers L.-H."/>
            <person name="Turgeon B."/>
            <person name="Goodwin S."/>
            <person name="Spatafora J."/>
            <person name="Crous P."/>
            <person name="Grigoriev I."/>
        </authorList>
    </citation>
    <scope>NUCLEOTIDE SEQUENCE</scope>
    <source>
        <strain evidence="1">CBS 480.64</strain>
    </source>
</reference>
<evidence type="ECO:0000313" key="2">
    <source>
        <dbReference type="Proteomes" id="UP000799421"/>
    </source>
</evidence>
<dbReference type="Proteomes" id="UP000799421">
    <property type="component" value="Unassembled WGS sequence"/>
</dbReference>
<dbReference type="EMBL" id="MU005983">
    <property type="protein sequence ID" value="KAF2860344.1"/>
    <property type="molecule type" value="Genomic_DNA"/>
</dbReference>
<name>A0A6A7BYQ0_9PEZI</name>
<sequence>MTSHSSQSQIPAKTIRFNTVAAGPSPLGLSPRIYQQPKFVRFDLKTYDQPHSSYAGTANHVEFNFQPTEPLRHVSFDLRGSQPPRASQPLAIFETDPCAGQKFAWFSLGPNYFPRIPGDGLRSSWSSYSSRYSYQIQARSYYPVEEMSHNYPHRECRYNPDRGYCGNYWYHRGNGNMWGRVNYWS</sequence>
<organism evidence="1 2">
    <name type="scientific">Piedraia hortae CBS 480.64</name>
    <dbReference type="NCBI Taxonomy" id="1314780"/>
    <lineage>
        <taxon>Eukaryota</taxon>
        <taxon>Fungi</taxon>
        <taxon>Dikarya</taxon>
        <taxon>Ascomycota</taxon>
        <taxon>Pezizomycotina</taxon>
        <taxon>Dothideomycetes</taxon>
        <taxon>Dothideomycetidae</taxon>
        <taxon>Capnodiales</taxon>
        <taxon>Piedraiaceae</taxon>
        <taxon>Piedraia</taxon>
    </lineage>
</organism>
<evidence type="ECO:0000313" key="1">
    <source>
        <dbReference type="EMBL" id="KAF2860344.1"/>
    </source>
</evidence>
<gene>
    <name evidence="1" type="ORF">K470DRAFT_74531</name>
</gene>